<protein>
    <submittedName>
        <fullName evidence="1">Uncharacterized protein</fullName>
    </submittedName>
</protein>
<evidence type="ECO:0000313" key="2">
    <source>
        <dbReference type="Proteomes" id="UP000001635"/>
    </source>
</evidence>
<dbReference type="Proteomes" id="UP000001635">
    <property type="component" value="Chromosome"/>
</dbReference>
<dbReference type="KEGG" id="cmr:Cycma_0797"/>
<gene>
    <name evidence="1" type="ordered locus">Cycma_0797</name>
</gene>
<dbReference type="STRING" id="880070.Cycma_0797"/>
<dbReference type="AlphaFoldDB" id="G0J262"/>
<dbReference type="HOGENOM" id="CLU_3355737_0_0_10"/>
<keyword evidence="2" id="KW-1185">Reference proteome</keyword>
<dbReference type="EMBL" id="CP002955">
    <property type="protein sequence ID" value="AEL24571.1"/>
    <property type="molecule type" value="Genomic_DNA"/>
</dbReference>
<proteinExistence type="predicted"/>
<organism evidence="1 2">
    <name type="scientific">Cyclobacterium marinum (strain ATCC 25205 / DSM 745 / LMG 13164 / NCIMB 1802)</name>
    <name type="common">Flectobacillus marinus</name>
    <dbReference type="NCBI Taxonomy" id="880070"/>
    <lineage>
        <taxon>Bacteria</taxon>
        <taxon>Pseudomonadati</taxon>
        <taxon>Bacteroidota</taxon>
        <taxon>Cytophagia</taxon>
        <taxon>Cytophagales</taxon>
        <taxon>Cyclobacteriaceae</taxon>
        <taxon>Cyclobacterium</taxon>
    </lineage>
</organism>
<evidence type="ECO:0000313" key="1">
    <source>
        <dbReference type="EMBL" id="AEL24571.1"/>
    </source>
</evidence>
<reference evidence="2" key="1">
    <citation type="submission" date="2011-07" db="EMBL/GenBank/DDBJ databases">
        <title>The complete genome of Cyclobacterium marinum DSM 745.</title>
        <authorList>
            <person name="Lucas S."/>
            <person name="Han J."/>
            <person name="Lapidus A."/>
            <person name="Bruce D."/>
            <person name="Goodwin L."/>
            <person name="Pitluck S."/>
            <person name="Peters L."/>
            <person name="Kyrpides N."/>
            <person name="Mavromatis K."/>
            <person name="Ivanova N."/>
            <person name="Ovchinnikova G."/>
            <person name="Chertkov O."/>
            <person name="Detter J.C."/>
            <person name="Tapia R."/>
            <person name="Han C."/>
            <person name="Land M."/>
            <person name="Hauser L."/>
            <person name="Markowitz V."/>
            <person name="Cheng J.-F."/>
            <person name="Hugenholtz P."/>
            <person name="Woyke T."/>
            <person name="Wu D."/>
            <person name="Tindall B."/>
            <person name="Schuetze A."/>
            <person name="Brambilla E."/>
            <person name="Klenk H.-P."/>
            <person name="Eisen J.A."/>
        </authorList>
    </citation>
    <scope>NUCLEOTIDE SEQUENCE [LARGE SCALE GENOMIC DNA]</scope>
    <source>
        <strain evidence="2">ATCC 25205 / DSM 745 / LMG 13164 / NCIMB 1802</strain>
    </source>
</reference>
<accession>G0J262</accession>
<sequence length="36" mass="4324">MVNIKEEILIPRYLKVISAPKENKQYYFGTFNSFQN</sequence>
<name>G0J262_CYCMS</name>